<dbReference type="Proteomes" id="UP000233551">
    <property type="component" value="Unassembled WGS sequence"/>
</dbReference>
<reference evidence="1 2" key="1">
    <citation type="submission" date="2017-11" db="EMBL/GenBank/DDBJ databases">
        <title>De-novo sequencing of pomegranate (Punica granatum L.) genome.</title>
        <authorList>
            <person name="Akparov Z."/>
            <person name="Amiraslanov A."/>
            <person name="Hajiyeva S."/>
            <person name="Abbasov M."/>
            <person name="Kaur K."/>
            <person name="Hamwieh A."/>
            <person name="Solovyev V."/>
            <person name="Salamov A."/>
            <person name="Braich B."/>
            <person name="Kosarev P."/>
            <person name="Mahmoud A."/>
            <person name="Hajiyev E."/>
            <person name="Babayeva S."/>
            <person name="Izzatullayeva V."/>
            <person name="Mammadov A."/>
            <person name="Mammadov A."/>
            <person name="Sharifova S."/>
            <person name="Ojaghi J."/>
            <person name="Eynullazada K."/>
            <person name="Bayramov B."/>
            <person name="Abdulazimova A."/>
            <person name="Shahmuradov I."/>
        </authorList>
    </citation>
    <scope>NUCLEOTIDE SEQUENCE [LARGE SCALE GENOMIC DNA]</scope>
    <source>
        <strain evidence="2">cv. AG2017</strain>
        <tissue evidence="1">Leaf</tissue>
    </source>
</reference>
<protein>
    <submittedName>
        <fullName evidence="1">Uncharacterized protein</fullName>
    </submittedName>
</protein>
<dbReference type="EMBL" id="PGOL01002323">
    <property type="protein sequence ID" value="PKI48820.1"/>
    <property type="molecule type" value="Genomic_DNA"/>
</dbReference>
<keyword evidence="2" id="KW-1185">Reference proteome</keyword>
<proteinExistence type="predicted"/>
<gene>
    <name evidence="1" type="ORF">CRG98_030758</name>
</gene>
<accession>A0A2I0IYS7</accession>
<organism evidence="1 2">
    <name type="scientific">Punica granatum</name>
    <name type="common">Pomegranate</name>
    <dbReference type="NCBI Taxonomy" id="22663"/>
    <lineage>
        <taxon>Eukaryota</taxon>
        <taxon>Viridiplantae</taxon>
        <taxon>Streptophyta</taxon>
        <taxon>Embryophyta</taxon>
        <taxon>Tracheophyta</taxon>
        <taxon>Spermatophyta</taxon>
        <taxon>Magnoliopsida</taxon>
        <taxon>eudicotyledons</taxon>
        <taxon>Gunneridae</taxon>
        <taxon>Pentapetalae</taxon>
        <taxon>rosids</taxon>
        <taxon>malvids</taxon>
        <taxon>Myrtales</taxon>
        <taxon>Lythraceae</taxon>
        <taxon>Punica</taxon>
    </lineage>
</organism>
<evidence type="ECO:0000313" key="2">
    <source>
        <dbReference type="Proteomes" id="UP000233551"/>
    </source>
</evidence>
<comment type="caution">
    <text evidence="1">The sequence shown here is derived from an EMBL/GenBank/DDBJ whole genome shotgun (WGS) entry which is preliminary data.</text>
</comment>
<sequence length="230" mass="25903">MEIVPRPLYSCSCTRETRAQQRRMSQSEDMETEVGMGHWDAARAKWRKGEELPGKVQVKENFQISRRKIMITKKRRRPAIHMVIHNGHSSFHLHTVTINISSRSSVSSRPLFISQPPPPSITIFATLLPHSSVTAKLLLLSAFRHRPLLLLHPLLCCCPFSSSQVAVFVPFSTTCAAELPPLFSLELQLFRFPVVAAELLDSPPSCCYCLLRAATVLRVVLLEPLELLPL</sequence>
<name>A0A2I0IYS7_PUNGR</name>
<dbReference type="AlphaFoldDB" id="A0A2I0IYS7"/>
<evidence type="ECO:0000313" key="1">
    <source>
        <dbReference type="EMBL" id="PKI48820.1"/>
    </source>
</evidence>